<proteinExistence type="predicted"/>
<evidence type="ECO:0000259" key="2">
    <source>
        <dbReference type="Pfam" id="PF19417"/>
    </source>
</evidence>
<dbReference type="Pfam" id="PF15935">
    <property type="entry name" value="RnlA_toxin"/>
    <property type="match status" value="1"/>
</dbReference>
<accession>A0A3B0XXA7</accession>
<dbReference type="EMBL" id="UOFJ01000415">
    <property type="protein sequence ID" value="VAW69350.1"/>
    <property type="molecule type" value="Genomic_DNA"/>
</dbReference>
<name>A0A3B0XXA7_9ZZZZ</name>
<organism evidence="3">
    <name type="scientific">hydrothermal vent metagenome</name>
    <dbReference type="NCBI Taxonomy" id="652676"/>
    <lineage>
        <taxon>unclassified sequences</taxon>
        <taxon>metagenomes</taxon>
        <taxon>ecological metagenomes</taxon>
    </lineage>
</organism>
<dbReference type="Pfam" id="PF19417">
    <property type="entry name" value="RnlA_toxin_N"/>
    <property type="match status" value="1"/>
</dbReference>
<dbReference type="Gene3D" id="3.30.310.240">
    <property type="entry name" value="Bacterial toxin RNase RnlA/LsoA, N-terminal domain"/>
    <property type="match status" value="1"/>
</dbReference>
<gene>
    <name evidence="3" type="ORF">MNBD_GAMMA10-553</name>
</gene>
<dbReference type="Gene3D" id="1.10.8.1130">
    <property type="entry name" value="Bacterial toxin RNase RnlA/LsoA, C-terminal Dmd-binding domain"/>
    <property type="match status" value="1"/>
</dbReference>
<dbReference type="AlphaFoldDB" id="A0A3B0XXA7"/>
<feature type="domain" description="Bacterial toxin RNase RnlA/LsoA N-terminal repeated" evidence="1">
    <location>
        <begin position="97"/>
        <end position="185"/>
    </location>
</feature>
<feature type="domain" description="Bacterial toxin RNase RnlA/LsoA N-terminal" evidence="2">
    <location>
        <begin position="4"/>
        <end position="85"/>
    </location>
</feature>
<evidence type="ECO:0000259" key="1">
    <source>
        <dbReference type="Pfam" id="PF15935"/>
    </source>
</evidence>
<dbReference type="InterPro" id="IPR031845">
    <property type="entry name" value="RnlA_toxin_NRD"/>
</dbReference>
<dbReference type="InterPro" id="IPR045837">
    <property type="entry name" value="RnlA_toxin_N"/>
</dbReference>
<feature type="non-terminal residue" evidence="3">
    <location>
        <position position="245"/>
    </location>
</feature>
<evidence type="ECO:0000313" key="3">
    <source>
        <dbReference type="EMBL" id="VAW69350.1"/>
    </source>
</evidence>
<protein>
    <submittedName>
        <fullName evidence="3">Uncharacterized protein</fullName>
    </submittedName>
</protein>
<dbReference type="Gene3D" id="3.30.160.690">
    <property type="entry name" value="Bacterial toxin RNase RnlA/LsoA, N repeated domain"/>
    <property type="match status" value="1"/>
</dbReference>
<reference evidence="3" key="1">
    <citation type="submission" date="2018-06" db="EMBL/GenBank/DDBJ databases">
        <authorList>
            <person name="Zhirakovskaya E."/>
        </authorList>
    </citation>
    <scope>NUCLEOTIDE SEQUENCE</scope>
</reference>
<sequence length="245" mass="28049">MSDYKNLPIERENIDNFIDTFVHENNLKLRSSVSRDEGKIKRVTIGRIGIDDCIVDLHLINTGTTTVNWKVGQNQQLGKTLADFLLNTTNLERLRSVNFSLKGITEDNILPIIDEMSQCLDDNQNNEFIIEKKSNEIQQTFKIKSSQHDDLISITHYKKNNKLLIQGKTLFTYRRVIYLFSELLDLKGLQSVLSCTEEDTASIVRKEVAEDYLKEKLPNSYEQLPLSIQIFMCAGCCVKLASPTL</sequence>